<dbReference type="Pfam" id="PF22599">
    <property type="entry name" value="SecDF_P1_head"/>
    <property type="match status" value="1"/>
</dbReference>
<accession>A0A7I7QVL2</accession>
<dbReference type="InterPro" id="IPR054384">
    <property type="entry name" value="SecDF_P1_head"/>
</dbReference>
<protein>
    <recommendedName>
        <fullName evidence="1">SecDF P1 head subdomain domain-containing protein</fullName>
    </recommendedName>
</protein>
<gene>
    <name evidence="2" type="ORF">MSEDJ_41660</name>
</gene>
<evidence type="ECO:0000313" key="3">
    <source>
        <dbReference type="Proteomes" id="UP000467193"/>
    </source>
</evidence>
<organism evidence="2 3">
    <name type="scientific">Mycolicibacterium sediminis</name>
    <dbReference type="NCBI Taxonomy" id="1286180"/>
    <lineage>
        <taxon>Bacteria</taxon>
        <taxon>Bacillati</taxon>
        <taxon>Actinomycetota</taxon>
        <taxon>Actinomycetes</taxon>
        <taxon>Mycobacteriales</taxon>
        <taxon>Mycobacteriaceae</taxon>
        <taxon>Mycolicibacterium</taxon>
    </lineage>
</organism>
<dbReference type="Proteomes" id="UP000467193">
    <property type="component" value="Chromosome"/>
</dbReference>
<name>A0A7I7QVL2_9MYCO</name>
<proteinExistence type="predicted"/>
<evidence type="ECO:0000313" key="2">
    <source>
        <dbReference type="EMBL" id="BBY30070.1"/>
    </source>
</evidence>
<feature type="domain" description="SecDF P1 head subdomain" evidence="1">
    <location>
        <begin position="117"/>
        <end position="202"/>
    </location>
</feature>
<dbReference type="KEGG" id="msei:MSEDJ_41660"/>
<sequence>MGMSTSRWSRRKITIAVLALVGILALVGTTVATMLMPFLQNDRPDVPSRASATPTATEPRLVIKPLAVRMVTEAFQAQPGQCDPPPPPLPPNEPQAACDVARKAHYQLEPVSIVIGLTNAKALKLPTMDTYGVQIVMDGPSSAAFAKYTTANVGKQVAFVRDGLVLAAPSITDTIDGQSIQLSGDMTKDTADTIAKLLRDGS</sequence>
<keyword evidence="3" id="KW-1185">Reference proteome</keyword>
<reference evidence="2 3" key="1">
    <citation type="journal article" date="2019" name="Emerg. Microbes Infect.">
        <title>Comprehensive subspecies identification of 175 nontuberculous mycobacteria species based on 7547 genomic profiles.</title>
        <authorList>
            <person name="Matsumoto Y."/>
            <person name="Kinjo T."/>
            <person name="Motooka D."/>
            <person name="Nabeya D."/>
            <person name="Jung N."/>
            <person name="Uechi K."/>
            <person name="Horii T."/>
            <person name="Iida T."/>
            <person name="Fujita J."/>
            <person name="Nakamura S."/>
        </authorList>
    </citation>
    <scope>NUCLEOTIDE SEQUENCE [LARGE SCALE GENOMIC DNA]</scope>
    <source>
        <strain evidence="2 3">JCM 17899</strain>
    </source>
</reference>
<evidence type="ECO:0000259" key="1">
    <source>
        <dbReference type="Pfam" id="PF22599"/>
    </source>
</evidence>
<dbReference type="EMBL" id="AP022588">
    <property type="protein sequence ID" value="BBY30070.1"/>
    <property type="molecule type" value="Genomic_DNA"/>
</dbReference>
<dbReference type="Gene3D" id="3.30.1360.200">
    <property type="match status" value="1"/>
</dbReference>
<dbReference type="AlphaFoldDB" id="A0A7I7QVL2"/>